<keyword evidence="15" id="KW-1185">Reference proteome</keyword>
<evidence type="ECO:0000256" key="11">
    <source>
        <dbReference type="PROSITE-ProRule" id="PRU00302"/>
    </source>
</evidence>
<dbReference type="InterPro" id="IPR017341">
    <property type="entry name" value="CD46"/>
</dbReference>
<gene>
    <name evidence="16" type="primary">Cd46</name>
</gene>
<evidence type="ECO:0000256" key="8">
    <source>
        <dbReference type="ARBA" id="ARBA00023180"/>
    </source>
</evidence>
<comment type="caution">
    <text evidence="11">Lacks conserved residue(s) required for the propagation of feature annotation.</text>
</comment>
<feature type="transmembrane region" description="Helical" evidence="13">
    <location>
        <begin position="327"/>
        <end position="349"/>
    </location>
</feature>
<evidence type="ECO:0000313" key="15">
    <source>
        <dbReference type="Proteomes" id="UP000886700"/>
    </source>
</evidence>
<evidence type="ECO:0000256" key="10">
    <source>
        <dbReference type="ARBA" id="ARBA00047055"/>
    </source>
</evidence>
<evidence type="ECO:0000256" key="7">
    <source>
        <dbReference type="ARBA" id="ARBA00023157"/>
    </source>
</evidence>
<evidence type="ECO:0000256" key="12">
    <source>
        <dbReference type="SAM" id="MobiDB-lite"/>
    </source>
</evidence>
<protein>
    <recommendedName>
        <fullName evidence="2">Membrane cofactor protein</fullName>
    </recommendedName>
</protein>
<evidence type="ECO:0000256" key="4">
    <source>
        <dbReference type="ARBA" id="ARBA00022729"/>
    </source>
</evidence>
<dbReference type="Gene3D" id="2.10.70.10">
    <property type="entry name" value="Complement Module, domain 1"/>
    <property type="match status" value="4"/>
</dbReference>
<name>A0ABM2WXD3_MESAU</name>
<dbReference type="InterPro" id="IPR035976">
    <property type="entry name" value="Sushi/SCR/CCP_sf"/>
</dbReference>
<evidence type="ECO:0000256" key="2">
    <source>
        <dbReference type="ARBA" id="ARBA00017517"/>
    </source>
</evidence>
<evidence type="ECO:0000256" key="6">
    <source>
        <dbReference type="ARBA" id="ARBA00023136"/>
    </source>
</evidence>
<feature type="domain" description="Sushi" evidence="14">
    <location>
        <begin position="107"/>
        <end position="169"/>
    </location>
</feature>
<evidence type="ECO:0000256" key="13">
    <source>
        <dbReference type="SAM" id="Phobius"/>
    </source>
</evidence>
<keyword evidence="4" id="KW-0732">Signal</keyword>
<organism evidence="15 16">
    <name type="scientific">Mesocricetus auratus</name>
    <name type="common">Golden hamster</name>
    <dbReference type="NCBI Taxonomy" id="10036"/>
    <lineage>
        <taxon>Eukaryota</taxon>
        <taxon>Metazoa</taxon>
        <taxon>Chordata</taxon>
        <taxon>Craniata</taxon>
        <taxon>Vertebrata</taxon>
        <taxon>Euteleostomi</taxon>
        <taxon>Mammalia</taxon>
        <taxon>Eutheria</taxon>
        <taxon>Euarchontoglires</taxon>
        <taxon>Glires</taxon>
        <taxon>Rodentia</taxon>
        <taxon>Myomorpha</taxon>
        <taxon>Muroidea</taxon>
        <taxon>Cricetidae</taxon>
        <taxon>Cricetinae</taxon>
        <taxon>Mesocricetus</taxon>
    </lineage>
</organism>
<keyword evidence="7 11" id="KW-1015">Disulfide bond</keyword>
<feature type="region of interest" description="Disordered" evidence="12">
    <location>
        <begin position="363"/>
        <end position="392"/>
    </location>
</feature>
<feature type="transmembrane region" description="Helical" evidence="13">
    <location>
        <begin position="21"/>
        <end position="41"/>
    </location>
</feature>
<reference evidence="16" key="1">
    <citation type="submission" date="2025-08" db="UniProtKB">
        <authorList>
            <consortium name="RefSeq"/>
        </authorList>
    </citation>
    <scope>IDENTIFICATION</scope>
    <source>
        <tissue evidence="16">Liver</tissue>
    </source>
</reference>
<dbReference type="InterPro" id="IPR051277">
    <property type="entry name" value="SEZ6_CSMD_C4BPB_Regulators"/>
</dbReference>
<sequence>MRAAPFAPDAKPPRRRRKTYAFWWWFLGICAEALLFLLSTLSDACELPPPFEAMELKGVPKPYYEVGETIQYQCKKGYLYMLPFSMFATCEPNHTWVPISDDGCVKIECTKLQSPSSGNVHYIDGRVSWGSRAQFSCVEGYYLVGMSLLHCVLKDDDAYWNGPAPHCEKISCLPPPKIKNGTHTFSDIDVFKYREAVIYSCDPTSGPDKFSLIGISVLFCSGHNTWSSKPPECRVVKCPFPLLQNGRQIAGFEKRFSYQATVTFECDEDFYMKGSDTVVCSASSTWEPPIPICLKGPRPTHPTKPPVYNYPGYPNSREGIFGQELDAWIIALIVITSIVGVVVIILIILRYLEYKTKGKKVVKSQSTTSRKKSVSNATLTGKTVSLPRTPRSNLSSVSNLTVTKAK</sequence>
<accession>A0ABM2WXD3</accession>
<comment type="subcellular location">
    <subcellularLocation>
        <location evidence="1">Membrane</location>
        <topology evidence="1">Single-pass membrane protein</topology>
    </subcellularLocation>
</comment>
<evidence type="ECO:0000259" key="14">
    <source>
        <dbReference type="PROSITE" id="PS50923"/>
    </source>
</evidence>
<keyword evidence="3 11" id="KW-0768">Sushi</keyword>
<feature type="domain" description="Sushi" evidence="14">
    <location>
        <begin position="236"/>
        <end position="295"/>
    </location>
</feature>
<evidence type="ECO:0000313" key="16">
    <source>
        <dbReference type="RefSeq" id="XP_040592920.1"/>
    </source>
</evidence>
<dbReference type="PANTHER" id="PTHR45656">
    <property type="entry name" value="PROTEIN CBR-CLEC-78"/>
    <property type="match status" value="1"/>
</dbReference>
<evidence type="ECO:0000256" key="1">
    <source>
        <dbReference type="ARBA" id="ARBA00004167"/>
    </source>
</evidence>
<dbReference type="Proteomes" id="UP000886700">
    <property type="component" value="Unplaced"/>
</dbReference>
<dbReference type="RefSeq" id="XP_040592920.1">
    <property type="nucleotide sequence ID" value="XM_040736986.1"/>
</dbReference>
<feature type="disulfide bond" evidence="11">
    <location>
        <begin position="266"/>
        <end position="293"/>
    </location>
</feature>
<dbReference type="GeneID" id="101844856"/>
<keyword evidence="13" id="KW-1133">Transmembrane helix</keyword>
<keyword evidence="9" id="KW-0278">Fertilization</keyword>
<dbReference type="SUPFAM" id="SSF57535">
    <property type="entry name" value="Complement control module/SCR domain"/>
    <property type="match status" value="4"/>
</dbReference>
<dbReference type="PIRSF" id="PIRSF037971">
    <property type="entry name" value="TLX_CD46"/>
    <property type="match status" value="1"/>
</dbReference>
<keyword evidence="6 13" id="KW-0472">Membrane</keyword>
<evidence type="ECO:0000256" key="9">
    <source>
        <dbReference type="ARBA" id="ARBA00023279"/>
    </source>
</evidence>
<evidence type="ECO:0000256" key="5">
    <source>
        <dbReference type="ARBA" id="ARBA00022737"/>
    </source>
</evidence>
<feature type="domain" description="Sushi" evidence="14">
    <location>
        <begin position="170"/>
        <end position="235"/>
    </location>
</feature>
<dbReference type="CDD" id="cd00033">
    <property type="entry name" value="CCP"/>
    <property type="match status" value="4"/>
</dbReference>
<evidence type="ECO:0000256" key="3">
    <source>
        <dbReference type="ARBA" id="ARBA00022659"/>
    </source>
</evidence>
<dbReference type="InterPro" id="IPR000436">
    <property type="entry name" value="Sushi_SCR_CCP_dom"/>
</dbReference>
<proteinExistence type="predicted"/>
<keyword evidence="13" id="KW-0812">Transmembrane</keyword>
<feature type="domain" description="Sushi" evidence="14">
    <location>
        <begin position="43"/>
        <end position="106"/>
    </location>
</feature>
<dbReference type="Pfam" id="PF00084">
    <property type="entry name" value="Sushi"/>
    <property type="match status" value="4"/>
</dbReference>
<dbReference type="PROSITE" id="PS50923">
    <property type="entry name" value="SUSHI"/>
    <property type="match status" value="4"/>
</dbReference>
<dbReference type="SMART" id="SM00032">
    <property type="entry name" value="CCP"/>
    <property type="match status" value="4"/>
</dbReference>
<dbReference type="PANTHER" id="PTHR45656:SF4">
    <property type="entry name" value="PROTEIN CBR-CLEC-78"/>
    <property type="match status" value="1"/>
</dbReference>
<keyword evidence="5" id="KW-0677">Repeat</keyword>
<keyword evidence="8" id="KW-0325">Glycoprotein</keyword>
<feature type="compositionally biased region" description="Polar residues" evidence="12">
    <location>
        <begin position="363"/>
        <end position="383"/>
    </location>
</feature>
<comment type="subunit">
    <text evidence="10">Interacts with C3b. Interacts with C4b. Interacts with moesin/MSN.</text>
</comment>